<dbReference type="Proteomes" id="UP000887116">
    <property type="component" value="Unassembled WGS sequence"/>
</dbReference>
<dbReference type="EMBL" id="BMAO01022935">
    <property type="protein sequence ID" value="GFQ85634.1"/>
    <property type="molecule type" value="Genomic_DNA"/>
</dbReference>
<organism evidence="1 2">
    <name type="scientific">Trichonephila clavata</name>
    <name type="common">Joro spider</name>
    <name type="synonym">Nephila clavata</name>
    <dbReference type="NCBI Taxonomy" id="2740835"/>
    <lineage>
        <taxon>Eukaryota</taxon>
        <taxon>Metazoa</taxon>
        <taxon>Ecdysozoa</taxon>
        <taxon>Arthropoda</taxon>
        <taxon>Chelicerata</taxon>
        <taxon>Arachnida</taxon>
        <taxon>Araneae</taxon>
        <taxon>Araneomorphae</taxon>
        <taxon>Entelegynae</taxon>
        <taxon>Araneoidea</taxon>
        <taxon>Nephilidae</taxon>
        <taxon>Trichonephila</taxon>
    </lineage>
</organism>
<dbReference type="OrthoDB" id="6625171at2759"/>
<proteinExistence type="predicted"/>
<protein>
    <submittedName>
        <fullName evidence="1">Uncharacterized protein</fullName>
    </submittedName>
</protein>
<sequence>MRGSLKKMASTASDTEQGHVLSLDKAAFILIRIKKAFQKKKKGHLSQKPSIKKRIPLLRAKTLPAIISPSLSIIQAPLDPETRSKIPTITTTRKQKKAFYKYPKKVVFSIPGTRTNFIFVQRWTLQT</sequence>
<name>A0A8X6FRG8_TRICU</name>
<gene>
    <name evidence="1" type="ORF">TNCT_476011</name>
</gene>
<keyword evidence="2" id="KW-1185">Reference proteome</keyword>
<evidence type="ECO:0000313" key="2">
    <source>
        <dbReference type="Proteomes" id="UP000887116"/>
    </source>
</evidence>
<comment type="caution">
    <text evidence="1">The sequence shown here is derived from an EMBL/GenBank/DDBJ whole genome shotgun (WGS) entry which is preliminary data.</text>
</comment>
<evidence type="ECO:0000313" key="1">
    <source>
        <dbReference type="EMBL" id="GFQ85634.1"/>
    </source>
</evidence>
<accession>A0A8X6FRG8</accession>
<dbReference type="AlphaFoldDB" id="A0A8X6FRG8"/>
<reference evidence="1" key="1">
    <citation type="submission" date="2020-07" db="EMBL/GenBank/DDBJ databases">
        <title>Multicomponent nature underlies the extraordinary mechanical properties of spider dragline silk.</title>
        <authorList>
            <person name="Kono N."/>
            <person name="Nakamura H."/>
            <person name="Mori M."/>
            <person name="Yoshida Y."/>
            <person name="Ohtoshi R."/>
            <person name="Malay A.D."/>
            <person name="Moran D.A.P."/>
            <person name="Tomita M."/>
            <person name="Numata K."/>
            <person name="Arakawa K."/>
        </authorList>
    </citation>
    <scope>NUCLEOTIDE SEQUENCE</scope>
</reference>